<protein>
    <recommendedName>
        <fullName evidence="2">Carbonic anhydrase</fullName>
    </recommendedName>
</protein>
<dbReference type="InterPro" id="IPR036874">
    <property type="entry name" value="Carbonic_anhydrase_sf"/>
</dbReference>
<sequence>MMIPNSPYAPPHNVLLLSCMDLRLLDETVAFMDGIGMINRYDHVILAGASLGACYDGLPHWGQTFWDHVDIARELHDIREIYILEHRQCGAYLKLLGFAAWESEELEALAHAEVASRLKSQIQVRHSDLGVRAFLMGLSGAVIELAI</sequence>
<dbReference type="GO" id="GO:0004089">
    <property type="term" value="F:carbonate dehydratase activity"/>
    <property type="evidence" value="ECO:0007669"/>
    <property type="project" value="InterPro"/>
</dbReference>
<dbReference type="AlphaFoldDB" id="A0AAU7CK95"/>
<evidence type="ECO:0008006" key="2">
    <source>
        <dbReference type="Google" id="ProtNLM"/>
    </source>
</evidence>
<name>A0AAU7CK95_9BACT</name>
<evidence type="ECO:0000313" key="1">
    <source>
        <dbReference type="EMBL" id="XBH05932.1"/>
    </source>
</evidence>
<dbReference type="RefSeq" id="WP_406698783.1">
    <property type="nucleotide sequence ID" value="NZ_CP155447.1"/>
</dbReference>
<gene>
    <name evidence="1" type="ORF">V5E97_07840</name>
</gene>
<dbReference type="EMBL" id="CP155447">
    <property type="protein sequence ID" value="XBH05932.1"/>
    <property type="molecule type" value="Genomic_DNA"/>
</dbReference>
<proteinExistence type="predicted"/>
<reference evidence="1" key="1">
    <citation type="submission" date="2024-05" db="EMBL/GenBank/DDBJ databases">
        <title>Planctomycetes of the genus Singulisphaera possess chitinolytic capabilities.</title>
        <authorList>
            <person name="Ivanova A."/>
        </authorList>
    </citation>
    <scope>NUCLEOTIDE SEQUENCE</scope>
    <source>
        <strain evidence="1">Ch08T</strain>
    </source>
</reference>
<organism evidence="1">
    <name type="scientific">Singulisphaera sp. Ch08</name>
    <dbReference type="NCBI Taxonomy" id="3120278"/>
    <lineage>
        <taxon>Bacteria</taxon>
        <taxon>Pseudomonadati</taxon>
        <taxon>Planctomycetota</taxon>
        <taxon>Planctomycetia</taxon>
        <taxon>Isosphaerales</taxon>
        <taxon>Isosphaeraceae</taxon>
        <taxon>Singulisphaera</taxon>
    </lineage>
</organism>
<dbReference type="SUPFAM" id="SSF53056">
    <property type="entry name" value="beta-carbonic anhydrase, cab"/>
    <property type="match status" value="1"/>
</dbReference>
<accession>A0AAU7CK95</accession>
<dbReference type="GO" id="GO:0008270">
    <property type="term" value="F:zinc ion binding"/>
    <property type="evidence" value="ECO:0007669"/>
    <property type="project" value="InterPro"/>
</dbReference>